<feature type="compositionally biased region" description="Low complexity" evidence="1">
    <location>
        <begin position="101"/>
        <end position="112"/>
    </location>
</feature>
<feature type="compositionally biased region" description="Low complexity" evidence="1">
    <location>
        <begin position="1"/>
        <end position="35"/>
    </location>
</feature>
<name>A0A1L9RFV0_ASPWE</name>
<dbReference type="VEuPathDB" id="FungiDB:ASPWEDRAFT_546044"/>
<feature type="compositionally biased region" description="Basic and acidic residues" evidence="1">
    <location>
        <begin position="145"/>
        <end position="174"/>
    </location>
</feature>
<evidence type="ECO:0000313" key="2">
    <source>
        <dbReference type="EMBL" id="OJJ33809.1"/>
    </source>
</evidence>
<reference evidence="3" key="1">
    <citation type="journal article" date="2017" name="Genome Biol.">
        <title>Comparative genomics reveals high biological diversity and specific adaptations in the industrially and medically important fungal genus Aspergillus.</title>
        <authorList>
            <person name="de Vries R.P."/>
            <person name="Riley R."/>
            <person name="Wiebenga A."/>
            <person name="Aguilar-Osorio G."/>
            <person name="Amillis S."/>
            <person name="Uchima C.A."/>
            <person name="Anderluh G."/>
            <person name="Asadollahi M."/>
            <person name="Askin M."/>
            <person name="Barry K."/>
            <person name="Battaglia E."/>
            <person name="Bayram O."/>
            <person name="Benocci T."/>
            <person name="Braus-Stromeyer S.A."/>
            <person name="Caldana C."/>
            <person name="Canovas D."/>
            <person name="Cerqueira G.C."/>
            <person name="Chen F."/>
            <person name="Chen W."/>
            <person name="Choi C."/>
            <person name="Clum A."/>
            <person name="Dos Santos R.A."/>
            <person name="Damasio A.R."/>
            <person name="Diallinas G."/>
            <person name="Emri T."/>
            <person name="Fekete E."/>
            <person name="Flipphi M."/>
            <person name="Freyberg S."/>
            <person name="Gallo A."/>
            <person name="Gournas C."/>
            <person name="Habgood R."/>
            <person name="Hainaut M."/>
            <person name="Harispe M.L."/>
            <person name="Henrissat B."/>
            <person name="Hilden K.S."/>
            <person name="Hope R."/>
            <person name="Hossain A."/>
            <person name="Karabika E."/>
            <person name="Karaffa L."/>
            <person name="Karanyi Z."/>
            <person name="Krasevec N."/>
            <person name="Kuo A."/>
            <person name="Kusch H."/>
            <person name="LaButti K."/>
            <person name="Lagendijk E.L."/>
            <person name="Lapidus A."/>
            <person name="Levasseur A."/>
            <person name="Lindquist E."/>
            <person name="Lipzen A."/>
            <person name="Logrieco A.F."/>
            <person name="MacCabe A."/>
            <person name="Maekelae M.R."/>
            <person name="Malavazi I."/>
            <person name="Melin P."/>
            <person name="Meyer V."/>
            <person name="Mielnichuk N."/>
            <person name="Miskei M."/>
            <person name="Molnar A.P."/>
            <person name="Mule G."/>
            <person name="Ngan C.Y."/>
            <person name="Orejas M."/>
            <person name="Orosz E."/>
            <person name="Ouedraogo J.P."/>
            <person name="Overkamp K.M."/>
            <person name="Park H.-S."/>
            <person name="Perrone G."/>
            <person name="Piumi F."/>
            <person name="Punt P.J."/>
            <person name="Ram A.F."/>
            <person name="Ramon A."/>
            <person name="Rauscher S."/>
            <person name="Record E."/>
            <person name="Riano-Pachon D.M."/>
            <person name="Robert V."/>
            <person name="Roehrig J."/>
            <person name="Ruller R."/>
            <person name="Salamov A."/>
            <person name="Salih N.S."/>
            <person name="Samson R.A."/>
            <person name="Sandor E."/>
            <person name="Sanguinetti M."/>
            <person name="Schuetze T."/>
            <person name="Sepcic K."/>
            <person name="Shelest E."/>
            <person name="Sherlock G."/>
            <person name="Sophianopoulou V."/>
            <person name="Squina F.M."/>
            <person name="Sun H."/>
            <person name="Susca A."/>
            <person name="Todd R.B."/>
            <person name="Tsang A."/>
            <person name="Unkles S.E."/>
            <person name="van de Wiele N."/>
            <person name="van Rossen-Uffink D."/>
            <person name="Oliveira J.V."/>
            <person name="Vesth T.C."/>
            <person name="Visser J."/>
            <person name="Yu J.-H."/>
            <person name="Zhou M."/>
            <person name="Andersen M.R."/>
            <person name="Archer D.B."/>
            <person name="Baker S.E."/>
            <person name="Benoit I."/>
            <person name="Brakhage A.A."/>
            <person name="Braus G.H."/>
            <person name="Fischer R."/>
            <person name="Frisvad J.C."/>
            <person name="Goldman G.H."/>
            <person name="Houbraken J."/>
            <person name="Oakley B."/>
            <person name="Pocsi I."/>
            <person name="Scazzocchio C."/>
            <person name="Seiboth B."/>
            <person name="vanKuyk P.A."/>
            <person name="Wortman J."/>
            <person name="Dyer P.S."/>
            <person name="Grigoriev I.V."/>
        </authorList>
    </citation>
    <scope>NUCLEOTIDE SEQUENCE [LARGE SCALE GENOMIC DNA]</scope>
    <source>
        <strain evidence="3">DTO 134E9</strain>
    </source>
</reference>
<feature type="region of interest" description="Disordered" evidence="1">
    <location>
        <begin position="94"/>
        <end position="199"/>
    </location>
</feature>
<evidence type="ECO:0000256" key="1">
    <source>
        <dbReference type="SAM" id="MobiDB-lite"/>
    </source>
</evidence>
<organism evidence="2 3">
    <name type="scientific">Aspergillus wentii DTO 134E9</name>
    <dbReference type="NCBI Taxonomy" id="1073089"/>
    <lineage>
        <taxon>Eukaryota</taxon>
        <taxon>Fungi</taxon>
        <taxon>Dikarya</taxon>
        <taxon>Ascomycota</taxon>
        <taxon>Pezizomycotina</taxon>
        <taxon>Eurotiomycetes</taxon>
        <taxon>Eurotiomycetidae</taxon>
        <taxon>Eurotiales</taxon>
        <taxon>Aspergillaceae</taxon>
        <taxon>Aspergillus</taxon>
        <taxon>Aspergillus subgen. Cremei</taxon>
    </lineage>
</organism>
<dbReference type="Proteomes" id="UP000184383">
    <property type="component" value="Unassembled WGS sequence"/>
</dbReference>
<proteinExistence type="predicted"/>
<dbReference type="EMBL" id="KV878213">
    <property type="protein sequence ID" value="OJJ33809.1"/>
    <property type="molecule type" value="Genomic_DNA"/>
</dbReference>
<dbReference type="RefSeq" id="XP_040687485.1">
    <property type="nucleotide sequence ID" value="XM_040838079.1"/>
</dbReference>
<gene>
    <name evidence="2" type="ORF">ASPWEDRAFT_546044</name>
</gene>
<dbReference type="GeneID" id="63753927"/>
<dbReference type="AlphaFoldDB" id="A0A1L9RFV0"/>
<accession>A0A1L9RFV0</accession>
<sequence>MSDSYSSSSYSYSSISNTTDGTTTTGHRYTTTSLTNPDGTTIVRTARQDLGQPAIIEERRYDRTGQEQLLPAPTGTTSAGGIKRITDLDEEKTTGSTALDAGSAYGSAAGVSWDGGEDEVGRRTYDTGSPFGARTYNPRLGVYDQSRDYDSDGVPRRYRGRVDRNGYTKTKGEEREYEDPNTGARLRRLSDVDMSEVTL</sequence>
<dbReference type="OrthoDB" id="4161095at2759"/>
<keyword evidence="3" id="KW-1185">Reference proteome</keyword>
<feature type="region of interest" description="Disordered" evidence="1">
    <location>
        <begin position="1"/>
        <end position="43"/>
    </location>
</feature>
<evidence type="ECO:0000313" key="3">
    <source>
        <dbReference type="Proteomes" id="UP000184383"/>
    </source>
</evidence>
<protein>
    <submittedName>
        <fullName evidence="2">Uncharacterized protein</fullName>
    </submittedName>
</protein>